<evidence type="ECO:0000313" key="9">
    <source>
        <dbReference type="EMBL" id="RIH93043.1"/>
    </source>
</evidence>
<evidence type="ECO:0000256" key="4">
    <source>
        <dbReference type="ARBA" id="ARBA00022692"/>
    </source>
</evidence>
<dbReference type="GO" id="GO:0055085">
    <property type="term" value="P:transmembrane transport"/>
    <property type="evidence" value="ECO:0007669"/>
    <property type="project" value="InterPro"/>
</dbReference>
<feature type="transmembrane region" description="Helical" evidence="7">
    <location>
        <begin position="75"/>
        <end position="96"/>
    </location>
</feature>
<evidence type="ECO:0000256" key="3">
    <source>
        <dbReference type="ARBA" id="ARBA00022475"/>
    </source>
</evidence>
<feature type="transmembrane region" description="Helical" evidence="7">
    <location>
        <begin position="181"/>
        <end position="203"/>
    </location>
</feature>
<dbReference type="Gene3D" id="1.10.3720.10">
    <property type="entry name" value="MetI-like"/>
    <property type="match status" value="1"/>
</dbReference>
<dbReference type="PANTHER" id="PTHR43744">
    <property type="entry name" value="ABC TRANSPORTER PERMEASE PROTEIN MG189-RELATED-RELATED"/>
    <property type="match status" value="1"/>
</dbReference>
<comment type="similarity">
    <text evidence="7">Belongs to the binding-protein-dependent transport system permease family.</text>
</comment>
<reference evidence="9 10" key="1">
    <citation type="submission" date="2018-08" db="EMBL/GenBank/DDBJ databases">
        <title>Meiothermus granaticius genome AF-68 sequencing project.</title>
        <authorList>
            <person name="Da Costa M.S."/>
            <person name="Albuquerque L."/>
            <person name="Raposo P."/>
            <person name="Froufe H.J.C."/>
            <person name="Barroso C.S."/>
            <person name="Egas C."/>
        </authorList>
    </citation>
    <scope>NUCLEOTIDE SEQUENCE [LARGE SCALE GENOMIC DNA]</scope>
    <source>
        <strain evidence="9 10">AF-68</strain>
    </source>
</reference>
<evidence type="ECO:0000256" key="5">
    <source>
        <dbReference type="ARBA" id="ARBA00022989"/>
    </source>
</evidence>
<dbReference type="Proteomes" id="UP000266178">
    <property type="component" value="Unassembled WGS sequence"/>
</dbReference>
<evidence type="ECO:0000259" key="8">
    <source>
        <dbReference type="PROSITE" id="PS50928"/>
    </source>
</evidence>
<name>A0A399FAA3_9DEIN</name>
<evidence type="ECO:0000313" key="10">
    <source>
        <dbReference type="Proteomes" id="UP000266178"/>
    </source>
</evidence>
<dbReference type="PROSITE" id="PS50928">
    <property type="entry name" value="ABC_TM1"/>
    <property type="match status" value="1"/>
</dbReference>
<evidence type="ECO:0000256" key="6">
    <source>
        <dbReference type="ARBA" id="ARBA00023136"/>
    </source>
</evidence>
<organism evidence="9 10">
    <name type="scientific">Meiothermus granaticius NBRC 107808</name>
    <dbReference type="NCBI Taxonomy" id="1227551"/>
    <lineage>
        <taxon>Bacteria</taxon>
        <taxon>Thermotogati</taxon>
        <taxon>Deinococcota</taxon>
        <taxon>Deinococci</taxon>
        <taxon>Thermales</taxon>
        <taxon>Thermaceae</taxon>
        <taxon>Meiothermus</taxon>
    </lineage>
</organism>
<gene>
    <name evidence="9" type="primary">araQ_3</name>
    <name evidence="9" type="ORF">Mgrana_01002</name>
</gene>
<dbReference type="GO" id="GO:0005886">
    <property type="term" value="C:plasma membrane"/>
    <property type="evidence" value="ECO:0007669"/>
    <property type="project" value="UniProtKB-SubCell"/>
</dbReference>
<dbReference type="CDD" id="cd06261">
    <property type="entry name" value="TM_PBP2"/>
    <property type="match status" value="1"/>
</dbReference>
<sequence length="275" mass="30397">MNRRLSPIQGVLVAVLGLGGLLIVLPFLWMVFTAFKTPDDAYAWPPTLLPKVWIAGNFKKLFELIPFGQMFWNSLWTSAVIASFNILLGAPAAYAFARLRFPGKSLWFNSHLLSMVVPWQITLIPTFLLVRWFGWVDSFAALIVPSLTSGYAVFMLYQFFRSLPRSLEESVLMDGGSWGTALRYIALPLSSGAVAAVWMLSFLGNWSSFVWPSIVLNSPEKMVLPVGLLALQNHFAINVPVLMAGSALAVLPTIVAYLFVQRYLTDAALSSGMKG</sequence>
<dbReference type="SUPFAM" id="SSF161098">
    <property type="entry name" value="MetI-like"/>
    <property type="match status" value="1"/>
</dbReference>
<keyword evidence="5 7" id="KW-1133">Transmembrane helix</keyword>
<evidence type="ECO:0000256" key="1">
    <source>
        <dbReference type="ARBA" id="ARBA00004651"/>
    </source>
</evidence>
<comment type="subcellular location">
    <subcellularLocation>
        <location evidence="1 7">Cell membrane</location>
        <topology evidence="1 7">Multi-pass membrane protein</topology>
    </subcellularLocation>
</comment>
<keyword evidence="2 7" id="KW-0813">Transport</keyword>
<keyword evidence="4 7" id="KW-0812">Transmembrane</keyword>
<keyword evidence="6 7" id="KW-0472">Membrane</keyword>
<evidence type="ECO:0000256" key="2">
    <source>
        <dbReference type="ARBA" id="ARBA00022448"/>
    </source>
</evidence>
<dbReference type="InterPro" id="IPR035906">
    <property type="entry name" value="MetI-like_sf"/>
</dbReference>
<dbReference type="AlphaFoldDB" id="A0A399FAA3"/>
<feature type="transmembrane region" description="Helical" evidence="7">
    <location>
        <begin position="139"/>
        <end position="160"/>
    </location>
</feature>
<accession>A0A399FAA3</accession>
<comment type="caution">
    <text evidence="9">The sequence shown here is derived from an EMBL/GenBank/DDBJ whole genome shotgun (WGS) entry which is preliminary data.</text>
</comment>
<dbReference type="PANTHER" id="PTHR43744:SF12">
    <property type="entry name" value="ABC TRANSPORTER PERMEASE PROTEIN MG189-RELATED"/>
    <property type="match status" value="1"/>
</dbReference>
<feature type="transmembrane region" description="Helical" evidence="7">
    <location>
        <begin position="108"/>
        <end position="133"/>
    </location>
</feature>
<proteinExistence type="inferred from homology"/>
<feature type="transmembrane region" description="Helical" evidence="7">
    <location>
        <begin position="12"/>
        <end position="32"/>
    </location>
</feature>
<dbReference type="EMBL" id="QWLB01000010">
    <property type="protein sequence ID" value="RIH93043.1"/>
    <property type="molecule type" value="Genomic_DNA"/>
</dbReference>
<dbReference type="OrthoDB" id="26902at2"/>
<protein>
    <submittedName>
        <fullName evidence="9">L-arabinose transport system permease protein AraQ</fullName>
    </submittedName>
</protein>
<dbReference type="InterPro" id="IPR000515">
    <property type="entry name" value="MetI-like"/>
</dbReference>
<feature type="domain" description="ABC transmembrane type-1" evidence="8">
    <location>
        <begin position="71"/>
        <end position="260"/>
    </location>
</feature>
<dbReference type="Pfam" id="PF00528">
    <property type="entry name" value="BPD_transp_1"/>
    <property type="match status" value="1"/>
</dbReference>
<evidence type="ECO:0000256" key="7">
    <source>
        <dbReference type="RuleBase" id="RU363032"/>
    </source>
</evidence>
<keyword evidence="3" id="KW-1003">Cell membrane</keyword>
<dbReference type="RefSeq" id="WP_119356510.1">
    <property type="nucleotide sequence ID" value="NZ_BJXM01000006.1"/>
</dbReference>
<feature type="transmembrane region" description="Helical" evidence="7">
    <location>
        <begin position="235"/>
        <end position="260"/>
    </location>
</feature>
<keyword evidence="10" id="KW-1185">Reference proteome</keyword>